<dbReference type="AlphaFoldDB" id="A0A6G1GF12"/>
<feature type="non-terminal residue" evidence="2">
    <location>
        <position position="1"/>
    </location>
</feature>
<gene>
    <name evidence="2 4" type="ORF">P152DRAFT_382052</name>
</gene>
<feature type="non-terminal residue" evidence="2">
    <location>
        <position position="356"/>
    </location>
</feature>
<dbReference type="Proteomes" id="UP000504638">
    <property type="component" value="Unplaced"/>
</dbReference>
<sequence length="356" mass="39610">PVAEDAPQLPPTSPLWVIKPVSGAGNGVFALQHLPDSTALLSTSFVPMYTINREYRREVCGYCFLYDDGKNLRIRNSLAGFSFCSLTCQNAWNLENGLTRTVVWEPLETYIKKRHGKSAELDELPNADDRRPSPLEISNAWEECSTKLALVRPGIFPPCKDARGARHAISKTTVHPDTLSFLASGHHALSGNGLTSFPPTPLETSLRHLAQSQAAYPSAHDLALHTIAHLQLAMLLNLSSLTTRNDSTQLSHTLTAVAACNAFGLRPPVAQDPDRSEYFGWGLWPEASFFNHSCEPNVAKERVGREWRFWAAREVRQGEELCISYLGGEEGEMTREERQGRLKVEWGFECCCARCE</sequence>
<evidence type="ECO:0000313" key="2">
    <source>
        <dbReference type="EMBL" id="KAF1816506.1"/>
    </source>
</evidence>
<dbReference type="Gene3D" id="2.170.270.10">
    <property type="entry name" value="SET domain"/>
    <property type="match status" value="1"/>
</dbReference>
<organism evidence="2">
    <name type="scientific">Eremomyces bilateralis CBS 781.70</name>
    <dbReference type="NCBI Taxonomy" id="1392243"/>
    <lineage>
        <taxon>Eukaryota</taxon>
        <taxon>Fungi</taxon>
        <taxon>Dikarya</taxon>
        <taxon>Ascomycota</taxon>
        <taxon>Pezizomycotina</taxon>
        <taxon>Dothideomycetes</taxon>
        <taxon>Dothideomycetes incertae sedis</taxon>
        <taxon>Eremomycetales</taxon>
        <taxon>Eremomycetaceae</taxon>
        <taxon>Eremomyces</taxon>
    </lineage>
</organism>
<evidence type="ECO:0000313" key="3">
    <source>
        <dbReference type="Proteomes" id="UP000504638"/>
    </source>
</evidence>
<name>A0A6G1GF12_9PEZI</name>
<dbReference type="InterPro" id="IPR050869">
    <property type="entry name" value="H3K4_H4K5_MeTrfase"/>
</dbReference>
<reference evidence="4" key="3">
    <citation type="submission" date="2025-04" db="UniProtKB">
        <authorList>
            <consortium name="RefSeq"/>
        </authorList>
    </citation>
    <scope>IDENTIFICATION</scope>
    <source>
        <strain evidence="4">CBS 781.70</strain>
    </source>
</reference>
<dbReference type="EMBL" id="ML975150">
    <property type="protein sequence ID" value="KAF1816506.1"/>
    <property type="molecule type" value="Genomic_DNA"/>
</dbReference>
<dbReference type="PANTHER" id="PTHR12197">
    <property type="entry name" value="HISTONE-LYSINE N-METHYLTRANSFERASE SMYD"/>
    <property type="match status" value="1"/>
</dbReference>
<reference evidence="2 4" key="1">
    <citation type="submission" date="2020-01" db="EMBL/GenBank/DDBJ databases">
        <authorList>
            <consortium name="DOE Joint Genome Institute"/>
            <person name="Haridas S."/>
            <person name="Albert R."/>
            <person name="Binder M."/>
            <person name="Bloem J."/>
            <person name="Labutti K."/>
            <person name="Salamov A."/>
            <person name="Andreopoulos B."/>
            <person name="Baker S.E."/>
            <person name="Barry K."/>
            <person name="Bills G."/>
            <person name="Bluhm B.H."/>
            <person name="Cannon C."/>
            <person name="Castanera R."/>
            <person name="Culley D.E."/>
            <person name="Daum C."/>
            <person name="Ezra D."/>
            <person name="Gonzalez J.B."/>
            <person name="Henrissat B."/>
            <person name="Kuo A."/>
            <person name="Liang C."/>
            <person name="Lipzen A."/>
            <person name="Lutzoni F."/>
            <person name="Magnuson J."/>
            <person name="Mondo S."/>
            <person name="Nolan M."/>
            <person name="Ohm R."/>
            <person name="Pangilinan J."/>
            <person name="Park H.-J."/>
            <person name="Ramirez L."/>
            <person name="Alfaro M."/>
            <person name="Sun H."/>
            <person name="Tritt A."/>
            <person name="Yoshinaga Y."/>
            <person name="Zwiers L.-H."/>
            <person name="Turgeon B.G."/>
            <person name="Goodwin S.B."/>
            <person name="Spatafora J.W."/>
            <person name="Crous P.W."/>
            <person name="Grigoriev I.V."/>
        </authorList>
    </citation>
    <scope>NUCLEOTIDE SEQUENCE</scope>
    <source>
        <strain evidence="2 4">CBS 781.70</strain>
    </source>
</reference>
<dbReference type="Pfam" id="PF00856">
    <property type="entry name" value="SET"/>
    <property type="match status" value="1"/>
</dbReference>
<proteinExistence type="predicted"/>
<dbReference type="InterPro" id="IPR001214">
    <property type="entry name" value="SET_dom"/>
</dbReference>
<dbReference type="PANTHER" id="PTHR12197:SF294">
    <property type="entry name" value="POTENTIAL PROTEIN LYSINE METHYLTRANSFERASE SET6"/>
    <property type="match status" value="1"/>
</dbReference>
<dbReference type="InterPro" id="IPR046341">
    <property type="entry name" value="SET_dom_sf"/>
</dbReference>
<dbReference type="CDD" id="cd20071">
    <property type="entry name" value="SET_SMYD"/>
    <property type="match status" value="1"/>
</dbReference>
<keyword evidence="3" id="KW-1185">Reference proteome</keyword>
<evidence type="ECO:0000313" key="4">
    <source>
        <dbReference type="RefSeq" id="XP_033538137.1"/>
    </source>
</evidence>
<dbReference type="GeneID" id="54416319"/>
<evidence type="ECO:0000259" key="1">
    <source>
        <dbReference type="PROSITE" id="PS50280"/>
    </source>
</evidence>
<dbReference type="RefSeq" id="XP_033538137.1">
    <property type="nucleotide sequence ID" value="XM_033675749.1"/>
</dbReference>
<accession>A0A6G1GF12</accession>
<dbReference type="GO" id="GO:0005634">
    <property type="term" value="C:nucleus"/>
    <property type="evidence" value="ECO:0007669"/>
    <property type="project" value="TreeGrafter"/>
</dbReference>
<protein>
    <submittedName>
        <fullName evidence="2 4">SET domain-containing protein</fullName>
    </submittedName>
</protein>
<dbReference type="SUPFAM" id="SSF82199">
    <property type="entry name" value="SET domain"/>
    <property type="match status" value="1"/>
</dbReference>
<dbReference type="PROSITE" id="PS50280">
    <property type="entry name" value="SET"/>
    <property type="match status" value="1"/>
</dbReference>
<feature type="domain" description="SET" evidence="1">
    <location>
        <begin position="14"/>
        <end position="326"/>
    </location>
</feature>
<dbReference type="OrthoDB" id="1028014at2759"/>
<reference evidence="4" key="2">
    <citation type="submission" date="2020-04" db="EMBL/GenBank/DDBJ databases">
        <authorList>
            <consortium name="NCBI Genome Project"/>
        </authorList>
    </citation>
    <scope>NUCLEOTIDE SEQUENCE</scope>
    <source>
        <strain evidence="4">CBS 781.70</strain>
    </source>
</reference>